<dbReference type="EMBL" id="RWGY01000013">
    <property type="protein sequence ID" value="TVU24566.1"/>
    <property type="molecule type" value="Genomic_DNA"/>
</dbReference>
<evidence type="ECO:0000259" key="4">
    <source>
        <dbReference type="Pfam" id="PF01717"/>
    </source>
</evidence>
<dbReference type="GO" id="GO:0003871">
    <property type="term" value="F:5-methyltetrahydropteroyltriglutamate-homocysteine S-methyltransferase activity"/>
    <property type="evidence" value="ECO:0007669"/>
    <property type="project" value="InterPro"/>
</dbReference>
<proteinExistence type="predicted"/>
<evidence type="ECO:0000256" key="3">
    <source>
        <dbReference type="ARBA" id="ARBA00022833"/>
    </source>
</evidence>
<comment type="cofactor">
    <cofactor evidence="1">
        <name>Zn(2+)</name>
        <dbReference type="ChEBI" id="CHEBI:29105"/>
    </cofactor>
</comment>
<comment type="caution">
    <text evidence="5">The sequence shown here is derived from an EMBL/GenBank/DDBJ whole genome shotgun (WGS) entry which is preliminary data.</text>
</comment>
<dbReference type="Proteomes" id="UP000324897">
    <property type="component" value="Chromosome 2"/>
</dbReference>
<accession>A0A5J9ULX6</accession>
<reference evidence="5 6" key="1">
    <citation type="journal article" date="2019" name="Sci. Rep.">
        <title>A high-quality genome of Eragrostis curvula grass provides insights into Poaceae evolution and supports new strategies to enhance forage quality.</title>
        <authorList>
            <person name="Carballo J."/>
            <person name="Santos B.A.C.M."/>
            <person name="Zappacosta D."/>
            <person name="Garbus I."/>
            <person name="Selva J.P."/>
            <person name="Gallo C.A."/>
            <person name="Diaz A."/>
            <person name="Albertini E."/>
            <person name="Caccamo M."/>
            <person name="Echenique V."/>
        </authorList>
    </citation>
    <scope>NUCLEOTIDE SEQUENCE [LARGE SCALE GENOMIC DNA]</scope>
    <source>
        <strain evidence="6">cv. Victoria</strain>
        <tissue evidence="5">Leaf</tissue>
    </source>
</reference>
<dbReference type="PANTHER" id="PTHR30519">
    <property type="entry name" value="5-METHYLTETRAHYDROPTEROYLTRIGLUTAMATE--HOMOCYSTEINE METHYLTRANSFERASE"/>
    <property type="match status" value="1"/>
</dbReference>
<evidence type="ECO:0000313" key="5">
    <source>
        <dbReference type="EMBL" id="TVU24566.1"/>
    </source>
</evidence>
<evidence type="ECO:0000313" key="6">
    <source>
        <dbReference type="Proteomes" id="UP000324897"/>
    </source>
</evidence>
<organism evidence="5 6">
    <name type="scientific">Eragrostis curvula</name>
    <name type="common">weeping love grass</name>
    <dbReference type="NCBI Taxonomy" id="38414"/>
    <lineage>
        <taxon>Eukaryota</taxon>
        <taxon>Viridiplantae</taxon>
        <taxon>Streptophyta</taxon>
        <taxon>Embryophyta</taxon>
        <taxon>Tracheophyta</taxon>
        <taxon>Spermatophyta</taxon>
        <taxon>Magnoliopsida</taxon>
        <taxon>Liliopsida</taxon>
        <taxon>Poales</taxon>
        <taxon>Poaceae</taxon>
        <taxon>PACMAD clade</taxon>
        <taxon>Chloridoideae</taxon>
        <taxon>Eragrostideae</taxon>
        <taxon>Eragrostidinae</taxon>
        <taxon>Eragrostis</taxon>
    </lineage>
</organism>
<dbReference type="Gene3D" id="3.20.20.210">
    <property type="match status" value="1"/>
</dbReference>
<dbReference type="AlphaFoldDB" id="A0A5J9ULX6"/>
<dbReference type="InterPro" id="IPR002629">
    <property type="entry name" value="Met_Synth_C/arc"/>
</dbReference>
<sequence>MLFMYGPKSMQVIRIVEAVSRGGLPLRKVEHTFYLDQAVHSFGITNCAVQDTTQIHTQLCYSNFRDIIHSIINMDADVISIENS</sequence>
<dbReference type="Gramene" id="TVU24566">
    <property type="protein sequence ID" value="TVU24566"/>
    <property type="gene ID" value="EJB05_27011"/>
</dbReference>
<feature type="domain" description="Cobalamin-independent methionine synthase MetE C-terminal/archaeal" evidence="4">
    <location>
        <begin position="10"/>
        <end position="84"/>
    </location>
</feature>
<keyword evidence="6" id="KW-1185">Reference proteome</keyword>
<dbReference type="Pfam" id="PF01717">
    <property type="entry name" value="Meth_synt_2"/>
    <property type="match status" value="1"/>
</dbReference>
<evidence type="ECO:0000256" key="2">
    <source>
        <dbReference type="ARBA" id="ARBA00022723"/>
    </source>
</evidence>
<keyword evidence="3" id="KW-0862">Zinc</keyword>
<keyword evidence="2" id="KW-0479">Metal-binding</keyword>
<dbReference type="GO" id="GO:0008270">
    <property type="term" value="F:zinc ion binding"/>
    <property type="evidence" value="ECO:0007669"/>
    <property type="project" value="InterPro"/>
</dbReference>
<evidence type="ECO:0000256" key="1">
    <source>
        <dbReference type="ARBA" id="ARBA00001947"/>
    </source>
</evidence>
<protein>
    <recommendedName>
        <fullName evidence="4">Cobalamin-independent methionine synthase MetE C-terminal/archaeal domain-containing protein</fullName>
    </recommendedName>
</protein>
<dbReference type="SUPFAM" id="SSF51726">
    <property type="entry name" value="UROD/MetE-like"/>
    <property type="match status" value="1"/>
</dbReference>
<dbReference type="OrthoDB" id="1053771at2759"/>
<gene>
    <name evidence="5" type="ORF">EJB05_27011</name>
</gene>
<feature type="non-terminal residue" evidence="5">
    <location>
        <position position="84"/>
    </location>
</feature>
<dbReference type="GO" id="GO:0009086">
    <property type="term" value="P:methionine biosynthetic process"/>
    <property type="evidence" value="ECO:0007669"/>
    <property type="project" value="InterPro"/>
</dbReference>
<name>A0A5J9ULX6_9POAL</name>
<dbReference type="InterPro" id="IPR038071">
    <property type="entry name" value="UROD/MetE-like_sf"/>
</dbReference>